<keyword evidence="4 9" id="KW-0689">Ribosomal protein</keyword>
<dbReference type="AlphaFoldDB" id="A0A8B7Y4W3"/>
<evidence type="ECO:0000256" key="6">
    <source>
        <dbReference type="ARBA" id="ARBA00023274"/>
    </source>
</evidence>
<dbReference type="InterPro" id="IPR001971">
    <property type="entry name" value="Ribosomal_uS11"/>
</dbReference>
<dbReference type="KEGG" id="aplc:110977253"/>
<dbReference type="GO" id="GO:0003735">
    <property type="term" value="F:structural constituent of ribosome"/>
    <property type="evidence" value="ECO:0007669"/>
    <property type="project" value="InterPro"/>
</dbReference>
<protein>
    <recommendedName>
        <fullName evidence="7">Small ribosomal subunit protein uS11m</fullName>
    </recommendedName>
    <alternativeName>
        <fullName evidence="8">28S ribosomal protein S11, mitochondrial</fullName>
    </alternativeName>
</protein>
<dbReference type="Gene3D" id="3.30.420.80">
    <property type="entry name" value="Ribosomal protein S11"/>
    <property type="match status" value="1"/>
</dbReference>
<dbReference type="FunFam" id="3.30.420.80:FF:000006">
    <property type="entry name" value="28S ribosomal protein S11, mitochondrial"/>
    <property type="match status" value="1"/>
</dbReference>
<dbReference type="GO" id="GO:0005743">
    <property type="term" value="C:mitochondrial inner membrane"/>
    <property type="evidence" value="ECO:0007669"/>
    <property type="project" value="UniProtKB-ARBA"/>
</dbReference>
<dbReference type="SUPFAM" id="SSF53137">
    <property type="entry name" value="Translational machinery components"/>
    <property type="match status" value="1"/>
</dbReference>
<dbReference type="GeneID" id="110977253"/>
<reference evidence="11" key="1">
    <citation type="submission" date="2025-08" db="UniProtKB">
        <authorList>
            <consortium name="RefSeq"/>
        </authorList>
    </citation>
    <scope>IDENTIFICATION</scope>
</reference>
<evidence type="ECO:0000256" key="1">
    <source>
        <dbReference type="ARBA" id="ARBA00004173"/>
    </source>
</evidence>
<evidence type="ECO:0000256" key="5">
    <source>
        <dbReference type="ARBA" id="ARBA00023128"/>
    </source>
</evidence>
<keyword evidence="6 9" id="KW-0687">Ribonucleoprotein</keyword>
<dbReference type="Pfam" id="PF00411">
    <property type="entry name" value="Ribosomal_S11"/>
    <property type="match status" value="1"/>
</dbReference>
<evidence type="ECO:0000256" key="3">
    <source>
        <dbReference type="ARBA" id="ARBA00022946"/>
    </source>
</evidence>
<accession>A0A8B7Y4W3</accession>
<dbReference type="Proteomes" id="UP000694845">
    <property type="component" value="Unplaced"/>
</dbReference>
<dbReference type="InterPro" id="IPR018102">
    <property type="entry name" value="Ribosomal_uS11_CS"/>
</dbReference>
<dbReference type="HAMAP" id="MF_01310">
    <property type="entry name" value="Ribosomal_uS11"/>
    <property type="match status" value="1"/>
</dbReference>
<evidence type="ECO:0000256" key="2">
    <source>
        <dbReference type="ARBA" id="ARBA00006194"/>
    </source>
</evidence>
<evidence type="ECO:0000256" key="7">
    <source>
        <dbReference type="ARBA" id="ARBA00070326"/>
    </source>
</evidence>
<dbReference type="NCBIfam" id="NF003698">
    <property type="entry name" value="PRK05309.1"/>
    <property type="match status" value="1"/>
</dbReference>
<comment type="similarity">
    <text evidence="2 9">Belongs to the universal ribosomal protein uS11 family.</text>
</comment>
<organism evidence="10 11">
    <name type="scientific">Acanthaster planci</name>
    <name type="common">Crown-of-thorns starfish</name>
    <dbReference type="NCBI Taxonomy" id="133434"/>
    <lineage>
        <taxon>Eukaryota</taxon>
        <taxon>Metazoa</taxon>
        <taxon>Echinodermata</taxon>
        <taxon>Eleutherozoa</taxon>
        <taxon>Asterozoa</taxon>
        <taxon>Asteroidea</taxon>
        <taxon>Valvatacea</taxon>
        <taxon>Valvatida</taxon>
        <taxon>Acanthasteridae</taxon>
        <taxon>Acanthaster</taxon>
    </lineage>
</organism>
<dbReference type="InterPro" id="IPR036967">
    <property type="entry name" value="Ribosomal_uS11_sf"/>
</dbReference>
<evidence type="ECO:0000256" key="8">
    <source>
        <dbReference type="ARBA" id="ARBA00079427"/>
    </source>
</evidence>
<sequence length="259" mass="27224">MASTKGFAMTRYIRHLLGSTWCRWQSVTSLLPSANQQHPSVACQRRLTILGASLASRSGLSVKLLHGTGQQCCGTTGTSSKGAPVADDDEVGRPAITESLMSEGPGGASESADGDANGLDSLDIGKTYIPPATTDNLIFGGIPYYELPVIHIKATYNNTHINITDHTGRRSYTRTTCGAEGFKNAKKGTTIAAQTVGISAAAKALEKGLKTVRVIVKGIGPGRQASIKGLQMGGLDIVSITDNTPIPHNGARPRKARRL</sequence>
<dbReference type="PANTHER" id="PTHR11759">
    <property type="entry name" value="40S RIBOSOMAL PROTEIN S14/30S RIBOSOMAL PROTEIN S11"/>
    <property type="match status" value="1"/>
</dbReference>
<name>A0A8B7Y4W3_ACAPL</name>
<dbReference type="GO" id="GO:0006412">
    <property type="term" value="P:translation"/>
    <property type="evidence" value="ECO:0007669"/>
    <property type="project" value="InterPro"/>
</dbReference>
<dbReference type="GO" id="GO:0005763">
    <property type="term" value="C:mitochondrial small ribosomal subunit"/>
    <property type="evidence" value="ECO:0007669"/>
    <property type="project" value="UniProtKB-ARBA"/>
</dbReference>
<keyword evidence="3" id="KW-0809">Transit peptide</keyword>
<dbReference type="CTD" id="64963"/>
<dbReference type="PROSITE" id="PS00054">
    <property type="entry name" value="RIBOSOMAL_S11"/>
    <property type="match status" value="1"/>
</dbReference>
<evidence type="ECO:0000313" key="11">
    <source>
        <dbReference type="RefSeq" id="XP_022086891.1"/>
    </source>
</evidence>
<proteinExistence type="inferred from homology"/>
<dbReference type="RefSeq" id="XP_022086891.1">
    <property type="nucleotide sequence ID" value="XM_022231199.1"/>
</dbReference>
<gene>
    <name evidence="11" type="primary">LOC110977253</name>
</gene>
<keyword evidence="5" id="KW-0496">Mitochondrion</keyword>
<evidence type="ECO:0000313" key="10">
    <source>
        <dbReference type="Proteomes" id="UP000694845"/>
    </source>
</evidence>
<evidence type="ECO:0000256" key="9">
    <source>
        <dbReference type="RuleBase" id="RU003629"/>
    </source>
</evidence>
<comment type="subcellular location">
    <subcellularLocation>
        <location evidence="1">Mitochondrion</location>
    </subcellularLocation>
</comment>
<evidence type="ECO:0000256" key="4">
    <source>
        <dbReference type="ARBA" id="ARBA00022980"/>
    </source>
</evidence>
<dbReference type="OrthoDB" id="1654884at2759"/>
<keyword evidence="10" id="KW-1185">Reference proteome</keyword>